<evidence type="ECO:0000259" key="2">
    <source>
        <dbReference type="Pfam" id="PF14341"/>
    </source>
</evidence>
<evidence type="ECO:0000256" key="1">
    <source>
        <dbReference type="SAM" id="Phobius"/>
    </source>
</evidence>
<sequence>MGWDMKQQQGAALVVVLSMLTMSLMLGLSGMQSSLVEERLAGNYKAATEAQMAAEKAVSAAFDKEDLSSDDFEVGGLDDFESVAWDGFGEGLTVDENVCEGSVGCKYVYVEAEGEYYIVSLGSVLSNGGEVLATSDPLFVKVDLDEGYAGPSAVNFPGGLSDDANVHWPNSNKSRIAGQGESGDSFYVSALSVFEGEGLYSRDDILSEVERGNNKTGLRDGTLESYSKSGKEMLVENIKKLYDEYLADDKRSGVVFHEGGMTLSGNSSVEGLHIVLGGEVNFNGNVDLGGSLIVLDVENLDDYKDGSDVGWKVGAVTEARFNGGGNKGSVWYQEEVVVDALEPYGFSLEEFFGGGDSGKVGGKPKISEWR</sequence>
<proteinExistence type="predicted"/>
<gene>
    <name evidence="3" type="ORF">SAMN04487954_1172</name>
</gene>
<feature type="domain" description="Type 4 fimbrial biogenesis protein PilX N-terminal" evidence="2">
    <location>
        <begin position="9"/>
        <end position="55"/>
    </location>
</feature>
<accession>A0A1G9C371</accession>
<reference evidence="3 4" key="1">
    <citation type="submission" date="2016-10" db="EMBL/GenBank/DDBJ databases">
        <authorList>
            <person name="de Groot N.N."/>
        </authorList>
    </citation>
    <scope>NUCLEOTIDE SEQUENCE [LARGE SCALE GENOMIC DNA]</scope>
    <source>
        <strain evidence="3 4">CGMCC 1.6133</strain>
    </source>
</reference>
<keyword evidence="4" id="KW-1185">Reference proteome</keyword>
<dbReference type="STRING" id="376427.SAMN04487954_1172"/>
<dbReference type="OrthoDB" id="6158575at2"/>
<evidence type="ECO:0000313" key="4">
    <source>
        <dbReference type="Proteomes" id="UP000198525"/>
    </source>
</evidence>
<feature type="transmembrane region" description="Helical" evidence="1">
    <location>
        <begin position="12"/>
        <end position="31"/>
    </location>
</feature>
<dbReference type="InterPro" id="IPR025746">
    <property type="entry name" value="PilX_N_dom"/>
</dbReference>
<dbReference type="EMBL" id="FNES01000017">
    <property type="protein sequence ID" value="SDK45884.1"/>
    <property type="molecule type" value="Genomic_DNA"/>
</dbReference>
<evidence type="ECO:0000313" key="3">
    <source>
        <dbReference type="EMBL" id="SDK45884.1"/>
    </source>
</evidence>
<keyword evidence="1" id="KW-1133">Transmembrane helix</keyword>
<name>A0A1G9C371_9GAMM</name>
<protein>
    <submittedName>
        <fullName evidence="3">PilX N-terminal</fullName>
    </submittedName>
</protein>
<keyword evidence="1" id="KW-0812">Transmembrane</keyword>
<dbReference type="Proteomes" id="UP000198525">
    <property type="component" value="Unassembled WGS sequence"/>
</dbReference>
<dbReference type="Pfam" id="PF14341">
    <property type="entry name" value="PilX_N"/>
    <property type="match status" value="1"/>
</dbReference>
<keyword evidence="1" id="KW-0472">Membrane</keyword>
<organism evidence="3 4">
    <name type="scientific">Billgrantia gudaonensis</name>
    <dbReference type="NCBI Taxonomy" id="376427"/>
    <lineage>
        <taxon>Bacteria</taxon>
        <taxon>Pseudomonadati</taxon>
        <taxon>Pseudomonadota</taxon>
        <taxon>Gammaproteobacteria</taxon>
        <taxon>Oceanospirillales</taxon>
        <taxon>Halomonadaceae</taxon>
        <taxon>Billgrantia</taxon>
    </lineage>
</organism>
<dbReference type="AlphaFoldDB" id="A0A1G9C371"/>